<keyword evidence="1" id="KW-0963">Cytoplasm</keyword>
<dbReference type="PANTHER" id="PTHR45709">
    <property type="entry name" value="LARGE SUBUNIT GTPASE 1 HOMOLOG-RELATED"/>
    <property type="match status" value="1"/>
</dbReference>
<comment type="caution">
    <text evidence="8">The sequence shown here is derived from an EMBL/GenBank/DDBJ whole genome shotgun (WGS) entry which is preliminary data.</text>
</comment>
<dbReference type="InterPro" id="IPR006073">
    <property type="entry name" value="GTP-bd"/>
</dbReference>
<dbReference type="PANTHER" id="PTHR45709:SF2">
    <property type="entry name" value="LARGE SUBUNIT GTPASE 1 HOMOLOG"/>
    <property type="match status" value="1"/>
</dbReference>
<keyword evidence="9" id="KW-1185">Reference proteome</keyword>
<sequence>MLREQTSSMKCSQTWAKTFTGEAKEPVENWRRQCVDFDDVVVQIVDARNPLLFRCEDLETYVKQVDPHKKVMLLINKADLLTMQQRQLWVNYFNTNGIRAVFFSAVEEKEKMEKLALTISANHDKKNKHEDTDGDFHTDDEENGEEDECIDHDDVKNETENGSRILENLKEKCLCDSFGERADLKENPNNKFNKLSDMHSEDVSDIDSNLNINQDSTLLQLENKCSKSTLESTPRTIAVENNPDIVTAGELLEVLCSFAQPSYSARVSHRRNLNPADYNEQQAEVKTVGMVGYPNVGKSSTINVILQQKKLAVSATPGRTKHLQTLYVDSGLMLCDCPGLVFPSFVATKAHLVINGILPIDELRDHISPVNLISFLSKYGSFTNCFFKNA</sequence>
<evidence type="ECO:0000313" key="8">
    <source>
        <dbReference type="EMBL" id="GFO00737.1"/>
    </source>
</evidence>
<keyword evidence="2" id="KW-0547">Nucleotide-binding</keyword>
<feature type="compositionally biased region" description="Basic and acidic residues" evidence="6">
    <location>
        <begin position="126"/>
        <end position="137"/>
    </location>
</feature>
<accession>A0AAV4A1G2</accession>
<dbReference type="GO" id="GO:0005525">
    <property type="term" value="F:GTP binding"/>
    <property type="evidence" value="ECO:0007669"/>
    <property type="project" value="UniProtKB-KW"/>
</dbReference>
<evidence type="ECO:0000256" key="1">
    <source>
        <dbReference type="ARBA" id="ARBA00022490"/>
    </source>
</evidence>
<evidence type="ECO:0000256" key="2">
    <source>
        <dbReference type="ARBA" id="ARBA00022741"/>
    </source>
</evidence>
<dbReference type="EMBL" id="BLXT01003145">
    <property type="protein sequence ID" value="GFO00737.1"/>
    <property type="molecule type" value="Genomic_DNA"/>
</dbReference>
<name>A0AAV4A1G2_9GAST</name>
<protein>
    <recommendedName>
        <fullName evidence="5">Large subunit GTPase 1 homolog</fullName>
    </recommendedName>
</protein>
<dbReference type="Gene3D" id="3.40.50.300">
    <property type="entry name" value="P-loop containing nucleotide triphosphate hydrolases"/>
    <property type="match status" value="2"/>
</dbReference>
<evidence type="ECO:0000256" key="4">
    <source>
        <dbReference type="ARBA" id="ARBA00023134"/>
    </source>
</evidence>
<gene>
    <name evidence="8" type="ORF">PoB_002724200</name>
</gene>
<dbReference type="GO" id="GO:0000054">
    <property type="term" value="P:ribosomal subunit export from nucleus"/>
    <property type="evidence" value="ECO:0007669"/>
    <property type="project" value="TreeGrafter"/>
</dbReference>
<feature type="region of interest" description="Disordered" evidence="6">
    <location>
        <begin position="126"/>
        <end position="156"/>
    </location>
</feature>
<dbReference type="Pfam" id="PF01926">
    <property type="entry name" value="MMR_HSR1"/>
    <property type="match status" value="1"/>
</dbReference>
<proteinExistence type="predicted"/>
<reference evidence="8 9" key="1">
    <citation type="journal article" date="2021" name="Elife">
        <title>Chloroplast acquisition without the gene transfer in kleptoplastic sea slugs, Plakobranchus ocellatus.</title>
        <authorList>
            <person name="Maeda T."/>
            <person name="Takahashi S."/>
            <person name="Yoshida T."/>
            <person name="Shimamura S."/>
            <person name="Takaki Y."/>
            <person name="Nagai Y."/>
            <person name="Toyoda A."/>
            <person name="Suzuki Y."/>
            <person name="Arimoto A."/>
            <person name="Ishii H."/>
            <person name="Satoh N."/>
            <person name="Nishiyama T."/>
            <person name="Hasebe M."/>
            <person name="Maruyama T."/>
            <person name="Minagawa J."/>
            <person name="Obokata J."/>
            <person name="Shigenobu S."/>
        </authorList>
    </citation>
    <scope>NUCLEOTIDE SEQUENCE [LARGE SCALE GENOMIC DNA]</scope>
</reference>
<evidence type="ECO:0000256" key="5">
    <source>
        <dbReference type="ARBA" id="ARBA00040145"/>
    </source>
</evidence>
<organism evidence="8 9">
    <name type="scientific">Plakobranchus ocellatus</name>
    <dbReference type="NCBI Taxonomy" id="259542"/>
    <lineage>
        <taxon>Eukaryota</taxon>
        <taxon>Metazoa</taxon>
        <taxon>Spiralia</taxon>
        <taxon>Lophotrochozoa</taxon>
        <taxon>Mollusca</taxon>
        <taxon>Gastropoda</taxon>
        <taxon>Heterobranchia</taxon>
        <taxon>Euthyneura</taxon>
        <taxon>Panpulmonata</taxon>
        <taxon>Sacoglossa</taxon>
        <taxon>Placobranchoidea</taxon>
        <taxon>Plakobranchidae</taxon>
        <taxon>Plakobranchus</taxon>
    </lineage>
</organism>
<keyword evidence="4" id="KW-0342">GTP-binding</keyword>
<evidence type="ECO:0000256" key="3">
    <source>
        <dbReference type="ARBA" id="ARBA00022801"/>
    </source>
</evidence>
<dbReference type="GO" id="GO:0005829">
    <property type="term" value="C:cytosol"/>
    <property type="evidence" value="ECO:0007669"/>
    <property type="project" value="TreeGrafter"/>
</dbReference>
<dbReference type="AlphaFoldDB" id="A0AAV4A1G2"/>
<keyword evidence="3" id="KW-0378">Hydrolase</keyword>
<evidence type="ECO:0000313" key="9">
    <source>
        <dbReference type="Proteomes" id="UP000735302"/>
    </source>
</evidence>
<dbReference type="InterPro" id="IPR027417">
    <property type="entry name" value="P-loop_NTPase"/>
</dbReference>
<evidence type="ECO:0000259" key="7">
    <source>
        <dbReference type="Pfam" id="PF01926"/>
    </source>
</evidence>
<dbReference type="GO" id="GO:0003924">
    <property type="term" value="F:GTPase activity"/>
    <property type="evidence" value="ECO:0007669"/>
    <property type="project" value="InterPro"/>
</dbReference>
<dbReference type="Proteomes" id="UP000735302">
    <property type="component" value="Unassembled WGS sequence"/>
</dbReference>
<dbReference type="SUPFAM" id="SSF52540">
    <property type="entry name" value="P-loop containing nucleoside triphosphate hydrolases"/>
    <property type="match status" value="1"/>
</dbReference>
<dbReference type="InterPro" id="IPR043358">
    <property type="entry name" value="GNL1-like"/>
</dbReference>
<evidence type="ECO:0000256" key="6">
    <source>
        <dbReference type="SAM" id="MobiDB-lite"/>
    </source>
</evidence>
<feature type="domain" description="G" evidence="7">
    <location>
        <begin position="287"/>
        <end position="342"/>
    </location>
</feature>
<feature type="compositionally biased region" description="Acidic residues" evidence="6">
    <location>
        <begin position="138"/>
        <end position="151"/>
    </location>
</feature>